<evidence type="ECO:0000313" key="2">
    <source>
        <dbReference type="Proteomes" id="UP000309997"/>
    </source>
</evidence>
<protein>
    <submittedName>
        <fullName evidence="1">Uncharacterized protein</fullName>
    </submittedName>
</protein>
<dbReference type="EMBL" id="RCHU02000010">
    <property type="protein sequence ID" value="KAL3578618.1"/>
    <property type="molecule type" value="Genomic_DNA"/>
</dbReference>
<gene>
    <name evidence="1" type="ORF">D5086_020122</name>
</gene>
<dbReference type="Proteomes" id="UP000309997">
    <property type="component" value="Unassembled WGS sequence"/>
</dbReference>
<reference evidence="1 2" key="1">
    <citation type="journal article" date="2024" name="Plant Biotechnol. J.">
        <title>Genome and CRISPR/Cas9 system of a widespread forest tree (Populus alba) in the world.</title>
        <authorList>
            <person name="Liu Y.J."/>
            <person name="Jiang P.F."/>
            <person name="Han X.M."/>
            <person name="Li X.Y."/>
            <person name="Wang H.M."/>
            <person name="Wang Y.J."/>
            <person name="Wang X.X."/>
            <person name="Zeng Q.Y."/>
        </authorList>
    </citation>
    <scope>NUCLEOTIDE SEQUENCE [LARGE SCALE GENOMIC DNA]</scope>
    <source>
        <strain evidence="2">cv. PAL-ZL1</strain>
    </source>
</reference>
<name>A0ACC4BJ55_POPAL</name>
<keyword evidence="2" id="KW-1185">Reference proteome</keyword>
<sequence length="896" mass="100916">MANRASPPNLHKSVAISKGYNFASTWEQNAPLTEQQQEAIASLSHSVSERPYPNNLTQDHASVKENGGLTVSTRDISFGESQGIDAVLVNTNQFYKWFTDLESAMKSEAEEKYQHYVNNLTEHMETCDDILLQVDETLDFFNELQLQHQAVATKTKTLHDACDRLVVEKQRLIEFAEAVHSKLHYFDELENLNNNFYASNTNVGNEKFLPLLKRLDECISYVESNPQYAESSVYLLKFRQLQSRALGMIRTHVLSVLKNASSQVQHAIRSTGGSKTSISEGVEASVIYVRFKAASTELKPILEEIESRSSRKEYAQILADCHKLYCEQRLSLVKGIVHQRISEFAKKEALPSLTRSGCAYLMLVCQLEHQLFDHFFPSSSEDISSLAPLIDPLSTYLYDTLRPKLIHETNVDLLCELVDILKVEVLGEQLSRRSESLAGLRPTLQRILADVHERLTFRARTYIRDEIANYIPSNEDMDYPAKLEQSTEMKSETNSVDENPDVFKTWYPPVERTLSCLAKLYRCLEPSVFTGLAQEAVEVCSDSIQKASKLITKRSTAMDGQLFLIKHILILREQIAPFDIEFSVTYKELDFSHLLEHLRRILRGQASLFDWSRSTSLARTLSPRVLESQVDAKKDLEKSLKATCEEFIMSVTKLVVDPMLSFVTKVTAVKLALSSGSQNQKVDSVMAKPLKDQAFATPDKVAELVQKVNAAIQQELPVVMTKMKLYLQNPSTRTILFKPIKTNIVEAHVQIQSLVKAEYSPEEQSIINMTSIQNLQAELDSGLNQVSSFPESMLKEEDVKPIPNISYKLPRKVISAQSIASKLPFLSSRIAQLEEIFHASNDSSTESMILDAPNERCVGSAQAILARVNEAEISDVNDKATINHGLAICPFDAPVF</sequence>
<evidence type="ECO:0000313" key="1">
    <source>
        <dbReference type="EMBL" id="KAL3578618.1"/>
    </source>
</evidence>
<comment type="caution">
    <text evidence="1">The sequence shown here is derived from an EMBL/GenBank/DDBJ whole genome shotgun (WGS) entry which is preliminary data.</text>
</comment>
<organism evidence="1 2">
    <name type="scientific">Populus alba</name>
    <name type="common">White poplar</name>
    <dbReference type="NCBI Taxonomy" id="43335"/>
    <lineage>
        <taxon>Eukaryota</taxon>
        <taxon>Viridiplantae</taxon>
        <taxon>Streptophyta</taxon>
        <taxon>Embryophyta</taxon>
        <taxon>Tracheophyta</taxon>
        <taxon>Spermatophyta</taxon>
        <taxon>Magnoliopsida</taxon>
        <taxon>eudicotyledons</taxon>
        <taxon>Gunneridae</taxon>
        <taxon>Pentapetalae</taxon>
        <taxon>rosids</taxon>
        <taxon>fabids</taxon>
        <taxon>Malpighiales</taxon>
        <taxon>Salicaceae</taxon>
        <taxon>Saliceae</taxon>
        <taxon>Populus</taxon>
    </lineage>
</organism>
<accession>A0ACC4BJ55</accession>
<proteinExistence type="predicted"/>